<evidence type="ECO:0008006" key="4">
    <source>
        <dbReference type="Google" id="ProtNLM"/>
    </source>
</evidence>
<dbReference type="STRING" id="692370.A6F68_01944"/>
<dbReference type="AlphaFoldDB" id="A0A1B2AE68"/>
<proteinExistence type="predicted"/>
<reference evidence="2 3" key="1">
    <citation type="submission" date="2016-07" db="EMBL/GenBank/DDBJ databases">
        <title>Complete genome sequence of Altererythrobacter dongtanensis KCTC 22672, a type strain with esterase isolated from tidal flat.</title>
        <authorList>
            <person name="Cheng H."/>
            <person name="Wu Y.-H."/>
            <person name="Zhou P."/>
            <person name="Huo Y.-Y."/>
            <person name="Wang C.-S."/>
            <person name="Xu X.-W."/>
        </authorList>
    </citation>
    <scope>NUCLEOTIDE SEQUENCE [LARGE SCALE GENOMIC DNA]</scope>
    <source>
        <strain evidence="2 3">KCTC 22672</strain>
    </source>
</reference>
<dbReference type="Proteomes" id="UP000092932">
    <property type="component" value="Chromosome"/>
</dbReference>
<feature type="transmembrane region" description="Helical" evidence="1">
    <location>
        <begin position="40"/>
        <end position="62"/>
    </location>
</feature>
<keyword evidence="1" id="KW-0812">Transmembrane</keyword>
<sequence>MMVPGLIAVTIIGALVLWSIVAHPAEGPTTIAGHVVLTDGAARLTLAVVIVAMVLLCALAILRLMQGHDRAQYVDLEPKRIVGMGMGPFRREVVLDYDKVTRVRSFRIGPGQTVEIKGIGARFSLHEMLFADREDFFQFHETLIDALGGVDERGIPHFRTTH</sequence>
<evidence type="ECO:0000256" key="1">
    <source>
        <dbReference type="SAM" id="Phobius"/>
    </source>
</evidence>
<gene>
    <name evidence="2" type="ORF">A6F68_01944</name>
</gene>
<protein>
    <recommendedName>
        <fullName evidence="4">PH domain-containing protein</fullName>
    </recommendedName>
</protein>
<dbReference type="KEGG" id="ado:A6F68_01944"/>
<organism evidence="2 3">
    <name type="scientific">Tsuneonella dongtanensis</name>
    <dbReference type="NCBI Taxonomy" id="692370"/>
    <lineage>
        <taxon>Bacteria</taxon>
        <taxon>Pseudomonadati</taxon>
        <taxon>Pseudomonadota</taxon>
        <taxon>Alphaproteobacteria</taxon>
        <taxon>Sphingomonadales</taxon>
        <taxon>Erythrobacteraceae</taxon>
        <taxon>Tsuneonella</taxon>
    </lineage>
</organism>
<name>A0A1B2AE68_9SPHN</name>
<evidence type="ECO:0000313" key="2">
    <source>
        <dbReference type="EMBL" id="ANY20452.1"/>
    </source>
</evidence>
<dbReference type="RefSeq" id="WP_198152581.1">
    <property type="nucleotide sequence ID" value="NZ_CP016591.1"/>
</dbReference>
<keyword evidence="1" id="KW-0472">Membrane</keyword>
<accession>A0A1B2AE68</accession>
<keyword evidence="1" id="KW-1133">Transmembrane helix</keyword>
<dbReference type="EMBL" id="CP016591">
    <property type="protein sequence ID" value="ANY20452.1"/>
    <property type="molecule type" value="Genomic_DNA"/>
</dbReference>
<keyword evidence="3" id="KW-1185">Reference proteome</keyword>
<evidence type="ECO:0000313" key="3">
    <source>
        <dbReference type="Proteomes" id="UP000092932"/>
    </source>
</evidence>